<keyword evidence="7 9" id="KW-1133">Transmembrane helix</keyword>
<evidence type="ECO:0000256" key="4">
    <source>
        <dbReference type="ARBA" id="ARBA00022519"/>
    </source>
</evidence>
<dbReference type="PROSITE" id="PS00943">
    <property type="entry name" value="UBIA"/>
    <property type="match status" value="1"/>
</dbReference>
<dbReference type="HAMAP" id="MF_01635">
    <property type="entry name" value="UbiA"/>
    <property type="match status" value="1"/>
</dbReference>
<comment type="caution">
    <text evidence="10">The sequence shown here is derived from an EMBL/GenBank/DDBJ whole genome shotgun (WGS) entry which is preliminary data.</text>
</comment>
<dbReference type="InterPro" id="IPR000537">
    <property type="entry name" value="UbiA_prenyltransferase"/>
</dbReference>
<dbReference type="FunFam" id="1.20.120.1780:FF:000001">
    <property type="entry name" value="4-hydroxybenzoate octaprenyltransferase"/>
    <property type="match status" value="1"/>
</dbReference>
<accession>A0A926UTB7</accession>
<dbReference type="InterPro" id="IPR039653">
    <property type="entry name" value="Prenyltransferase"/>
</dbReference>
<keyword evidence="4 9" id="KW-0997">Cell inner membrane</keyword>
<feature type="transmembrane region" description="Helical" evidence="9">
    <location>
        <begin position="150"/>
        <end position="169"/>
    </location>
</feature>
<dbReference type="InterPro" id="IPR030470">
    <property type="entry name" value="UbiA_prenylTrfase_CS"/>
</dbReference>
<keyword evidence="5 9" id="KW-0808">Transferase</keyword>
<evidence type="ECO:0000256" key="9">
    <source>
        <dbReference type="HAMAP-Rule" id="MF_01635"/>
    </source>
</evidence>
<dbReference type="NCBIfam" id="NF009514">
    <property type="entry name" value="PRK12873.1"/>
    <property type="match status" value="1"/>
</dbReference>
<keyword evidence="8 9" id="KW-0472">Membrane</keyword>
<feature type="transmembrane region" description="Helical" evidence="9">
    <location>
        <begin position="246"/>
        <end position="263"/>
    </location>
</feature>
<evidence type="ECO:0000256" key="2">
    <source>
        <dbReference type="ARBA" id="ARBA00004141"/>
    </source>
</evidence>
<dbReference type="GO" id="GO:0005886">
    <property type="term" value="C:plasma membrane"/>
    <property type="evidence" value="ECO:0007669"/>
    <property type="project" value="UniProtKB-SubCell"/>
</dbReference>
<dbReference type="FunFam" id="1.10.357.140:FF:000008">
    <property type="entry name" value="4-hydroxybenzoate octaprenyltransferase"/>
    <property type="match status" value="1"/>
</dbReference>
<comment type="subcellular location">
    <subcellularLocation>
        <location evidence="9">Cell inner membrane</location>
        <topology evidence="9">Multi-pass membrane protein</topology>
    </subcellularLocation>
    <subcellularLocation>
        <location evidence="2">Membrane</location>
        <topology evidence="2">Multi-pass membrane protein</topology>
    </subcellularLocation>
</comment>
<dbReference type="Gene3D" id="1.20.120.1780">
    <property type="entry name" value="UbiA prenyltransferase"/>
    <property type="match status" value="1"/>
</dbReference>
<reference evidence="10" key="2">
    <citation type="submission" date="2020-08" db="EMBL/GenBank/DDBJ databases">
        <authorList>
            <person name="Chen M."/>
            <person name="Teng W."/>
            <person name="Zhao L."/>
            <person name="Hu C."/>
            <person name="Zhou Y."/>
            <person name="Han B."/>
            <person name="Song L."/>
            <person name="Shu W."/>
        </authorList>
    </citation>
    <scope>NUCLEOTIDE SEQUENCE</scope>
    <source>
        <strain evidence="10">FACHB-1277</strain>
    </source>
</reference>
<feature type="transmembrane region" description="Helical" evidence="9">
    <location>
        <begin position="181"/>
        <end position="198"/>
    </location>
</feature>
<feature type="transmembrane region" description="Helical" evidence="9">
    <location>
        <begin position="219"/>
        <end position="240"/>
    </location>
</feature>
<comment type="similarity">
    <text evidence="3 9">Belongs to the UbiA prenyltransferase family.</text>
</comment>
<evidence type="ECO:0000256" key="3">
    <source>
        <dbReference type="ARBA" id="ARBA00005985"/>
    </source>
</evidence>
<dbReference type="NCBIfam" id="TIGR01474">
    <property type="entry name" value="ubiA_proteo"/>
    <property type="match status" value="1"/>
</dbReference>
<dbReference type="Proteomes" id="UP000631421">
    <property type="component" value="Unassembled WGS sequence"/>
</dbReference>
<dbReference type="EC" id="2.5.1.39" evidence="9"/>
<name>A0A926UTB7_9CYAN</name>
<keyword evidence="9" id="KW-0460">Magnesium</keyword>
<evidence type="ECO:0000256" key="5">
    <source>
        <dbReference type="ARBA" id="ARBA00022679"/>
    </source>
</evidence>
<keyword evidence="11" id="KW-1185">Reference proteome</keyword>
<comment type="catalytic activity">
    <reaction evidence="9">
        <text>all-trans-nonaprenyl diphosphate + 4-hydroxybenzoate = 4-hydroxy-3-(all-trans-nonaprenyl)benzoate + diphosphate</text>
        <dbReference type="Rhea" id="RHEA:17709"/>
        <dbReference type="ChEBI" id="CHEBI:17879"/>
        <dbReference type="ChEBI" id="CHEBI:33019"/>
        <dbReference type="ChEBI" id="CHEBI:58391"/>
        <dbReference type="ChEBI" id="CHEBI:84502"/>
        <dbReference type="EC" id="2.5.1.39"/>
    </reaction>
</comment>
<reference evidence="10" key="1">
    <citation type="journal article" date="2015" name="ISME J.">
        <title>Draft Genome Sequence of Streptomyces incarnatus NRRL8089, which Produces the Nucleoside Antibiotic Sinefungin.</title>
        <authorList>
            <person name="Oshima K."/>
            <person name="Hattori M."/>
            <person name="Shimizu H."/>
            <person name="Fukuda K."/>
            <person name="Nemoto M."/>
            <person name="Inagaki K."/>
            <person name="Tamura T."/>
        </authorList>
    </citation>
    <scope>NUCLEOTIDE SEQUENCE</scope>
    <source>
        <strain evidence="10">FACHB-1277</strain>
    </source>
</reference>
<evidence type="ECO:0000313" key="11">
    <source>
        <dbReference type="Proteomes" id="UP000631421"/>
    </source>
</evidence>
<evidence type="ECO:0000256" key="6">
    <source>
        <dbReference type="ARBA" id="ARBA00022692"/>
    </source>
</evidence>
<gene>
    <name evidence="9" type="primary">plqA</name>
    <name evidence="10" type="ORF">H6F44_09975</name>
</gene>
<dbReference type="PANTHER" id="PTHR11048:SF28">
    <property type="entry name" value="4-HYDROXYBENZOATE POLYPRENYLTRANSFERASE, MITOCHONDRIAL"/>
    <property type="match status" value="1"/>
</dbReference>
<feature type="transmembrane region" description="Helical" evidence="9">
    <location>
        <begin position="57"/>
        <end position="79"/>
    </location>
</feature>
<dbReference type="EMBL" id="JACJPY010000026">
    <property type="protein sequence ID" value="MBD2150443.1"/>
    <property type="molecule type" value="Genomic_DNA"/>
</dbReference>
<dbReference type="InterPro" id="IPR006370">
    <property type="entry name" value="HB_polyprenyltransferase-like"/>
</dbReference>
<dbReference type="PANTHER" id="PTHR11048">
    <property type="entry name" value="PRENYLTRANSFERASES"/>
    <property type="match status" value="1"/>
</dbReference>
<evidence type="ECO:0000256" key="8">
    <source>
        <dbReference type="ARBA" id="ARBA00023136"/>
    </source>
</evidence>
<proteinExistence type="inferred from homology"/>
<feature type="transmembrane region" description="Helical" evidence="9">
    <location>
        <begin position="284"/>
        <end position="301"/>
    </location>
</feature>
<comment type="function">
    <text evidence="9">Catalyzes the prenylation of para-hydroxybenzoate (PHB) with an all-trans polyprenyl group. Mediates the second step in the final reaction sequence of plastoquinone-9 (PQ-9) biosynthesis, which is the condensation of the polyisoprenoid side chain with PHB, generating the first membrane-bound Q intermediate 4-hydroxy-3-solanesylbenzoate.</text>
</comment>
<dbReference type="InterPro" id="IPR044878">
    <property type="entry name" value="UbiA_sf"/>
</dbReference>
<evidence type="ECO:0000313" key="10">
    <source>
        <dbReference type="EMBL" id="MBD2150443.1"/>
    </source>
</evidence>
<dbReference type="CDD" id="cd13959">
    <property type="entry name" value="PT_UbiA_COQ2"/>
    <property type="match status" value="1"/>
</dbReference>
<dbReference type="GO" id="GO:0008412">
    <property type="term" value="F:4-hydroxybenzoate polyprenyltransferase activity"/>
    <property type="evidence" value="ECO:0007669"/>
    <property type="project" value="UniProtKB-UniRule"/>
</dbReference>
<dbReference type="Pfam" id="PF01040">
    <property type="entry name" value="UbiA"/>
    <property type="match status" value="1"/>
</dbReference>
<organism evidence="10 11">
    <name type="scientific">Pseudanabaena cinerea FACHB-1277</name>
    <dbReference type="NCBI Taxonomy" id="2949581"/>
    <lineage>
        <taxon>Bacteria</taxon>
        <taxon>Bacillati</taxon>
        <taxon>Cyanobacteriota</taxon>
        <taxon>Cyanophyceae</taxon>
        <taxon>Pseudanabaenales</taxon>
        <taxon>Pseudanabaenaceae</taxon>
        <taxon>Pseudanabaena</taxon>
        <taxon>Pseudanabaena cinerea</taxon>
    </lineage>
</organism>
<evidence type="ECO:0000256" key="7">
    <source>
        <dbReference type="ARBA" id="ARBA00022989"/>
    </source>
</evidence>
<dbReference type="GO" id="GO:0006744">
    <property type="term" value="P:ubiquinone biosynthetic process"/>
    <property type="evidence" value="ECO:0007669"/>
    <property type="project" value="UniProtKB-UniRule"/>
</dbReference>
<feature type="transmembrane region" description="Helical" evidence="9">
    <location>
        <begin position="100"/>
        <end position="119"/>
    </location>
</feature>
<keyword evidence="9" id="KW-1003">Cell membrane</keyword>
<dbReference type="AlphaFoldDB" id="A0A926UTB7"/>
<comment type="cofactor">
    <cofactor evidence="1 9">
        <name>Mg(2+)</name>
        <dbReference type="ChEBI" id="CHEBI:18420"/>
    </cofactor>
</comment>
<keyword evidence="6 9" id="KW-0812">Transmembrane</keyword>
<evidence type="ECO:0000256" key="1">
    <source>
        <dbReference type="ARBA" id="ARBA00001946"/>
    </source>
</evidence>
<protein>
    <recommendedName>
        <fullName evidence="9">4-hydroxybenzoate solanesyltransferase</fullName>
        <ecNumber evidence="9">2.5.1.39</ecNumber>
    </recommendedName>
    <alternativeName>
        <fullName evidence="9">4-HB polyprenyltransferase</fullName>
    </alternativeName>
</protein>
<dbReference type="Gene3D" id="1.10.357.140">
    <property type="entry name" value="UbiA prenyltransferase"/>
    <property type="match status" value="1"/>
</dbReference>
<sequence>MTPDLSHNAPPPESTWLKVIRLLRWHKPAGRLILMLPALWSVVAASKSQQQLPPLQMIVVVILGSLATSAAGCVVNDLWDRDIDPLVARTKNRPLAERSLSIQVGIGVLLVATICAFLLSTYLTPLSFGLCFAAVPVIAIYPACKRFFAVPQLVLSIAWGFAVLIPWSAVTGNLDSYAWELWAAVIAWTMGFDTVYAMSDREDDLKVGVNSSALFFGKYVTFAIAIFLAIALSCLVWLGQDLQLGYAYYLACLTAALIWAWQCKQLTQIEISTDFYQNAFGQNVWIGFIVLAGMFASSLGIA</sequence>